<accession>A0A9W8GKY3</accession>
<feature type="compositionally biased region" description="Low complexity" evidence="1">
    <location>
        <begin position="16"/>
        <end position="38"/>
    </location>
</feature>
<sequence length="716" mass="76319">MSLSHDTNGCPPDTRSPASAAAPLSGGSLSNLLGGSSPPGRPQHLPSASIGADAERDAGNATSRKQVDSARDSIEGDEPQANPPHARSTSNSSGPQHVQMSPESSPYYNGRNSQSFHMPLGQQRRSSASGHGGESTPPAIRYTHSEAHPHANRGSFSSGNNGAGQGLGNMHLHGNSTGGGGGSGNGPDEGKNMYQLWLPWEETALVDWLYEPTNCKLFNEPRRKKECHERIIREILSGKTSRSIEGKIRTLEKRYYKASMEIQRADFASAHPGKQPLEVAEALCINFHKLETIFKSGLTQQSAPSQQHPQKKAWVAGSPASESGAASQGIAAGSPFDQRTGSPPNGSKHTAASVAGSMPLAGTSSLGSNAEGGSANLLSIPRASPPRISAAESLPYRAAGQSRKLAPKRGLDGSLLPDGGNGATTATDADGPVMMGSGKRSRTFPAMLQTRHSPARHVQPADPRQTAADIQQHLHQSLASQQRSPMAMQMQIPPAYLHQQQLYYQRPPEHPRNIPYHYPMDAAVAAAACGTPNSARSTGAAGGQQQLLAPTQPQMGNGIGGAAAGPPVAAQAPLSSSTPQGANMAMPSIRETQDAPGAAQNSAAIMGTREELEWLQFNLRREELEFRKTVFVHEQDLENKRMRIEENRLEVQKKEMDVEAKRIDMQTKQMELQMDSLRSLSGMLSQMVTQMGSLITSKSDSGSKGRRRDSVDSLDE</sequence>
<feature type="compositionally biased region" description="Low complexity" evidence="1">
    <location>
        <begin position="316"/>
        <end position="334"/>
    </location>
</feature>
<evidence type="ECO:0000256" key="1">
    <source>
        <dbReference type="SAM" id="MobiDB-lite"/>
    </source>
</evidence>
<dbReference type="Proteomes" id="UP001151516">
    <property type="component" value="Unassembled WGS sequence"/>
</dbReference>
<comment type="caution">
    <text evidence="2">The sequence shown here is derived from an EMBL/GenBank/DDBJ whole genome shotgun (WGS) entry which is preliminary data.</text>
</comment>
<feature type="region of interest" description="Disordered" evidence="1">
    <location>
        <begin position="1"/>
        <end position="190"/>
    </location>
</feature>
<gene>
    <name evidence="2" type="ORF">IWW39_003557</name>
</gene>
<feature type="compositionally biased region" description="Gly residues" evidence="1">
    <location>
        <begin position="176"/>
        <end position="187"/>
    </location>
</feature>
<feature type="region of interest" description="Disordered" evidence="1">
    <location>
        <begin position="394"/>
        <end position="440"/>
    </location>
</feature>
<feature type="compositionally biased region" description="Low complexity" evidence="1">
    <location>
        <begin position="564"/>
        <end position="573"/>
    </location>
</feature>
<feature type="region of interest" description="Disordered" evidence="1">
    <location>
        <begin position="692"/>
        <end position="716"/>
    </location>
</feature>
<keyword evidence="3" id="KW-1185">Reference proteome</keyword>
<name>A0A9W8GKY3_9FUNG</name>
<protein>
    <submittedName>
        <fullName evidence="2">Uncharacterized protein</fullName>
    </submittedName>
</protein>
<feature type="compositionally biased region" description="Basic and acidic residues" evidence="1">
    <location>
        <begin position="65"/>
        <end position="74"/>
    </location>
</feature>
<feature type="compositionally biased region" description="Polar residues" evidence="1">
    <location>
        <begin position="337"/>
        <end position="350"/>
    </location>
</feature>
<dbReference type="AlphaFoldDB" id="A0A9W8GKY3"/>
<reference evidence="2" key="1">
    <citation type="submission" date="2022-07" db="EMBL/GenBank/DDBJ databases">
        <title>Phylogenomic reconstructions and comparative analyses of Kickxellomycotina fungi.</title>
        <authorList>
            <person name="Reynolds N.K."/>
            <person name="Stajich J.E."/>
            <person name="Barry K."/>
            <person name="Grigoriev I.V."/>
            <person name="Crous P."/>
            <person name="Smith M.E."/>
        </authorList>
    </citation>
    <scope>NUCLEOTIDE SEQUENCE</scope>
    <source>
        <strain evidence="2">CBS 109367</strain>
    </source>
</reference>
<feature type="region of interest" description="Disordered" evidence="1">
    <location>
        <begin position="300"/>
        <end position="352"/>
    </location>
</feature>
<dbReference type="OrthoDB" id="5582579at2759"/>
<proteinExistence type="predicted"/>
<dbReference type="EMBL" id="JANBTX010000103">
    <property type="protein sequence ID" value="KAJ2686547.1"/>
    <property type="molecule type" value="Genomic_DNA"/>
</dbReference>
<feature type="compositionally biased region" description="Polar residues" evidence="1">
    <location>
        <begin position="87"/>
        <end position="116"/>
    </location>
</feature>
<evidence type="ECO:0000313" key="3">
    <source>
        <dbReference type="Proteomes" id="UP001151516"/>
    </source>
</evidence>
<evidence type="ECO:0000313" key="2">
    <source>
        <dbReference type="EMBL" id="KAJ2686547.1"/>
    </source>
</evidence>
<feature type="region of interest" description="Disordered" evidence="1">
    <location>
        <begin position="550"/>
        <end position="584"/>
    </location>
</feature>
<organism evidence="2 3">
    <name type="scientific">Coemansia spiralis</name>
    <dbReference type="NCBI Taxonomy" id="417178"/>
    <lineage>
        <taxon>Eukaryota</taxon>
        <taxon>Fungi</taxon>
        <taxon>Fungi incertae sedis</taxon>
        <taxon>Zoopagomycota</taxon>
        <taxon>Kickxellomycotina</taxon>
        <taxon>Kickxellomycetes</taxon>
        <taxon>Kickxellales</taxon>
        <taxon>Kickxellaceae</taxon>
        <taxon>Coemansia</taxon>
    </lineage>
</organism>